<feature type="domain" description="Major facilitator superfamily (MFS) profile" evidence="8">
    <location>
        <begin position="7"/>
        <end position="393"/>
    </location>
</feature>
<dbReference type="InterPro" id="IPR001958">
    <property type="entry name" value="Tet-R_TetA/multi-R_MdtG-like"/>
</dbReference>
<keyword evidence="4 7" id="KW-0812">Transmembrane</keyword>
<keyword evidence="5 7" id="KW-1133">Transmembrane helix</keyword>
<feature type="transmembrane region" description="Helical" evidence="7">
    <location>
        <begin position="79"/>
        <end position="98"/>
    </location>
</feature>
<keyword evidence="6 7" id="KW-0472">Membrane</keyword>
<keyword evidence="3" id="KW-1003">Cell membrane</keyword>
<dbReference type="PANTHER" id="PTHR43414">
    <property type="entry name" value="MULTIDRUG RESISTANCE PROTEIN MDTG"/>
    <property type="match status" value="1"/>
</dbReference>
<dbReference type="Gene3D" id="1.20.1250.20">
    <property type="entry name" value="MFS general substrate transporter like domains"/>
    <property type="match status" value="2"/>
</dbReference>
<evidence type="ECO:0000256" key="6">
    <source>
        <dbReference type="ARBA" id="ARBA00023136"/>
    </source>
</evidence>
<dbReference type="Pfam" id="PF07690">
    <property type="entry name" value="MFS_1"/>
    <property type="match status" value="1"/>
</dbReference>
<dbReference type="GO" id="GO:0005886">
    <property type="term" value="C:plasma membrane"/>
    <property type="evidence" value="ECO:0007669"/>
    <property type="project" value="UniProtKB-SubCell"/>
</dbReference>
<dbReference type="AlphaFoldDB" id="A0A6N3E9X8"/>
<evidence type="ECO:0000256" key="7">
    <source>
        <dbReference type="SAM" id="Phobius"/>
    </source>
</evidence>
<dbReference type="InterPro" id="IPR036259">
    <property type="entry name" value="MFS_trans_sf"/>
</dbReference>
<gene>
    <name evidence="9" type="primary">tetA_2</name>
    <name evidence="9" type="ORF">VRLFYP33_01887</name>
</gene>
<feature type="transmembrane region" description="Helical" evidence="7">
    <location>
        <begin position="249"/>
        <end position="271"/>
    </location>
</feature>
<feature type="transmembrane region" description="Helical" evidence="7">
    <location>
        <begin position="371"/>
        <end position="389"/>
    </location>
</feature>
<dbReference type="Pfam" id="PF00083">
    <property type="entry name" value="Sugar_tr"/>
    <property type="match status" value="1"/>
</dbReference>
<feature type="transmembrane region" description="Helical" evidence="7">
    <location>
        <begin position="136"/>
        <end position="157"/>
    </location>
</feature>
<comment type="subcellular location">
    <subcellularLocation>
        <location evidence="1">Cell membrane</location>
        <topology evidence="1">Multi-pass membrane protein</topology>
    </subcellularLocation>
</comment>
<feature type="transmembrane region" description="Helical" evidence="7">
    <location>
        <begin position="7"/>
        <end position="33"/>
    </location>
</feature>
<evidence type="ECO:0000256" key="2">
    <source>
        <dbReference type="ARBA" id="ARBA00022448"/>
    </source>
</evidence>
<evidence type="ECO:0000256" key="5">
    <source>
        <dbReference type="ARBA" id="ARBA00022989"/>
    </source>
</evidence>
<dbReference type="SUPFAM" id="SSF103473">
    <property type="entry name" value="MFS general substrate transporter"/>
    <property type="match status" value="1"/>
</dbReference>
<reference evidence="9" key="1">
    <citation type="submission" date="2019-11" db="EMBL/GenBank/DDBJ databases">
        <authorList>
            <person name="Feng L."/>
        </authorList>
    </citation>
    <scope>NUCLEOTIDE SEQUENCE</scope>
    <source>
        <strain evidence="9">VrattiLFYP33</strain>
    </source>
</reference>
<keyword evidence="2" id="KW-0813">Transport</keyword>
<dbReference type="PANTHER" id="PTHR43414:SF1">
    <property type="entry name" value="PEPTIDE PERMEASE"/>
    <property type="match status" value="1"/>
</dbReference>
<dbReference type="InterPro" id="IPR011701">
    <property type="entry name" value="MFS"/>
</dbReference>
<accession>A0A6N3E9X8</accession>
<dbReference type="EMBL" id="CACRUX010000067">
    <property type="protein sequence ID" value="VYU37850.1"/>
    <property type="molecule type" value="Genomic_DNA"/>
</dbReference>
<sequence length="393" mass="42944">MLAWQRTVYICFFGAFLSALGLSQLAPLLPIYMNELGVTTTNETAYWSGLAMGITYLVVALVSPYWGRLADRKGRKISLLRASFGMMLCNLLMCFVQSPLQLVLVRFIHGLVSGFFSASIILVASETPEEKTGWALSVLASSNLAGSLIGPLIGGYLADMFGVRFSFFIIACFLGAAFLLVFFFVHESFTPDPNKVAHNFKELRQQLPNFHELLIVAASTFIYALSLMSLQPIITVYLSEIVPPDTPQLALLAGLVFASTGFAQMLSSSYIGKWIDRIGPRPILIGSLIYVALVTIPQAYVTSALELGILRFLTGLGLAGLLPSLNTYISTHAPKTVSGQVFSYTQTTQFLGYFLGSVGGALFMGQFGFTALFWASGLLFLANAIWVYFKLRL</sequence>
<dbReference type="RefSeq" id="WP_021840799.1">
    <property type="nucleotide sequence ID" value="NZ_CACRUX010000067.1"/>
</dbReference>
<protein>
    <submittedName>
        <fullName evidence="9">Tetracycline resistance protein, class B</fullName>
    </submittedName>
</protein>
<feature type="transmembrane region" description="Helical" evidence="7">
    <location>
        <begin position="163"/>
        <end position="185"/>
    </location>
</feature>
<feature type="transmembrane region" description="Helical" evidence="7">
    <location>
        <begin position="307"/>
        <end position="329"/>
    </location>
</feature>
<feature type="transmembrane region" description="Helical" evidence="7">
    <location>
        <begin position="213"/>
        <end position="237"/>
    </location>
</feature>
<evidence type="ECO:0000313" key="9">
    <source>
        <dbReference type="EMBL" id="VYU37850.1"/>
    </source>
</evidence>
<dbReference type="PRINTS" id="PR01035">
    <property type="entry name" value="TCRTETA"/>
</dbReference>
<dbReference type="InterPro" id="IPR020846">
    <property type="entry name" value="MFS_dom"/>
</dbReference>
<evidence type="ECO:0000256" key="1">
    <source>
        <dbReference type="ARBA" id="ARBA00004651"/>
    </source>
</evidence>
<feature type="transmembrane region" description="Helical" evidence="7">
    <location>
        <begin position="45"/>
        <end position="67"/>
    </location>
</feature>
<evidence type="ECO:0000256" key="3">
    <source>
        <dbReference type="ARBA" id="ARBA00022475"/>
    </source>
</evidence>
<proteinExistence type="predicted"/>
<feature type="transmembrane region" description="Helical" evidence="7">
    <location>
        <begin position="341"/>
        <end position="365"/>
    </location>
</feature>
<dbReference type="GO" id="GO:0022857">
    <property type="term" value="F:transmembrane transporter activity"/>
    <property type="evidence" value="ECO:0007669"/>
    <property type="project" value="InterPro"/>
</dbReference>
<dbReference type="PROSITE" id="PS50850">
    <property type="entry name" value="MFS"/>
    <property type="match status" value="1"/>
</dbReference>
<dbReference type="InterPro" id="IPR005828">
    <property type="entry name" value="MFS_sugar_transport-like"/>
</dbReference>
<name>A0A6N3E9X8_9FIRM</name>
<feature type="transmembrane region" description="Helical" evidence="7">
    <location>
        <begin position="283"/>
        <end position="301"/>
    </location>
</feature>
<feature type="transmembrane region" description="Helical" evidence="7">
    <location>
        <begin position="104"/>
        <end position="124"/>
    </location>
</feature>
<evidence type="ECO:0000256" key="4">
    <source>
        <dbReference type="ARBA" id="ARBA00022692"/>
    </source>
</evidence>
<evidence type="ECO:0000259" key="8">
    <source>
        <dbReference type="PROSITE" id="PS50850"/>
    </source>
</evidence>
<organism evidence="9">
    <name type="scientific">Veillonella ratti</name>
    <dbReference type="NCBI Taxonomy" id="103892"/>
    <lineage>
        <taxon>Bacteria</taxon>
        <taxon>Bacillati</taxon>
        <taxon>Bacillota</taxon>
        <taxon>Negativicutes</taxon>
        <taxon>Veillonellales</taxon>
        <taxon>Veillonellaceae</taxon>
        <taxon>Veillonella</taxon>
    </lineage>
</organism>